<dbReference type="InterPro" id="IPR046350">
    <property type="entry name" value="Cystatin_sf"/>
</dbReference>
<dbReference type="EMBL" id="LRBV02000004">
    <property type="status" value="NOT_ANNOTATED_CDS"/>
    <property type="molecule type" value="Genomic_DNA"/>
</dbReference>
<keyword evidence="5" id="KW-1185">Reference proteome</keyword>
<proteinExistence type="predicted"/>
<keyword evidence="2" id="KW-0789">Thiol protease inhibitor</keyword>
<dbReference type="Proteomes" id="UP000594261">
    <property type="component" value="Chromosome 4"/>
</dbReference>
<accession>A0A7N2LIX1</accession>
<name>A0A7N2LIX1_QUELO</name>
<dbReference type="AlphaFoldDB" id="A0A7N2LIX1"/>
<reference evidence="4 5" key="1">
    <citation type="journal article" date="2016" name="G3 (Bethesda)">
        <title>First Draft Assembly and Annotation of the Genome of a California Endemic Oak Quercus lobata Nee (Fagaceae).</title>
        <authorList>
            <person name="Sork V.L."/>
            <person name="Fitz-Gibbon S.T."/>
            <person name="Puiu D."/>
            <person name="Crepeau M."/>
            <person name="Gugger P.F."/>
            <person name="Sherman R."/>
            <person name="Stevens K."/>
            <person name="Langley C.H."/>
            <person name="Pellegrini M."/>
            <person name="Salzberg S.L."/>
        </authorList>
    </citation>
    <scope>NUCLEOTIDE SEQUENCE [LARGE SCALE GENOMIC DNA]</scope>
    <source>
        <strain evidence="4 5">cv. SW786</strain>
    </source>
</reference>
<dbReference type="GO" id="GO:0004869">
    <property type="term" value="F:cysteine-type endopeptidase inhibitor activity"/>
    <property type="evidence" value="ECO:0007669"/>
    <property type="project" value="UniProtKB-KW"/>
</dbReference>
<dbReference type="InParanoid" id="A0A7N2LIX1"/>
<evidence type="ECO:0000259" key="3">
    <source>
        <dbReference type="SMART" id="SM00043"/>
    </source>
</evidence>
<reference evidence="4" key="2">
    <citation type="submission" date="2021-01" db="UniProtKB">
        <authorList>
            <consortium name="EnsemblPlants"/>
        </authorList>
    </citation>
    <scope>IDENTIFICATION</scope>
</reference>
<dbReference type="Gramene" id="QL04p088239:mrna">
    <property type="protein sequence ID" value="QL04p088239:mrna:CDS:3"/>
    <property type="gene ID" value="QL04p088239"/>
</dbReference>
<keyword evidence="1" id="KW-0646">Protease inhibitor</keyword>
<dbReference type="Gene3D" id="3.10.450.10">
    <property type="match status" value="1"/>
</dbReference>
<dbReference type="InterPro" id="IPR000010">
    <property type="entry name" value="Cystatin_dom"/>
</dbReference>
<dbReference type="SMART" id="SM00043">
    <property type="entry name" value="CY"/>
    <property type="match status" value="1"/>
</dbReference>
<dbReference type="OMA" id="YERSWEH"/>
<dbReference type="CDD" id="cd00042">
    <property type="entry name" value="CY"/>
    <property type="match status" value="1"/>
</dbReference>
<evidence type="ECO:0000313" key="5">
    <source>
        <dbReference type="Proteomes" id="UP000594261"/>
    </source>
</evidence>
<sequence>MSEEEQQKTEQLGGWVPIPNINDPHVKEIADFAVKEYNMEKQANLKLEGIIKGEKQIVDGVNYGLTLATKDEKGTNKKNKAVVWEKTLEKLSSFTEV</sequence>
<feature type="domain" description="Cystatin" evidence="3">
    <location>
        <begin position="10"/>
        <end position="97"/>
    </location>
</feature>
<evidence type="ECO:0000313" key="4">
    <source>
        <dbReference type="EnsemblPlants" id="QL04p088239:mrna:CDS:3"/>
    </source>
</evidence>
<dbReference type="PANTHER" id="PTHR47364:SF2">
    <property type="entry name" value="CYSTEINE PROTEINASE INHIBITOR 5"/>
    <property type="match status" value="1"/>
</dbReference>
<evidence type="ECO:0000256" key="2">
    <source>
        <dbReference type="ARBA" id="ARBA00022704"/>
    </source>
</evidence>
<dbReference type="PANTHER" id="PTHR47364">
    <property type="entry name" value="CYSTEINE PROTEINASE INHIBITOR 5"/>
    <property type="match status" value="1"/>
</dbReference>
<protein>
    <recommendedName>
        <fullName evidence="3">Cystatin domain-containing protein</fullName>
    </recommendedName>
</protein>
<evidence type="ECO:0000256" key="1">
    <source>
        <dbReference type="ARBA" id="ARBA00022690"/>
    </source>
</evidence>
<dbReference type="EnsemblPlants" id="QL04p088239:mrna">
    <property type="protein sequence ID" value="QL04p088239:mrna:CDS:3"/>
    <property type="gene ID" value="QL04p088239"/>
</dbReference>
<organism evidence="4 5">
    <name type="scientific">Quercus lobata</name>
    <name type="common">Valley oak</name>
    <dbReference type="NCBI Taxonomy" id="97700"/>
    <lineage>
        <taxon>Eukaryota</taxon>
        <taxon>Viridiplantae</taxon>
        <taxon>Streptophyta</taxon>
        <taxon>Embryophyta</taxon>
        <taxon>Tracheophyta</taxon>
        <taxon>Spermatophyta</taxon>
        <taxon>Magnoliopsida</taxon>
        <taxon>eudicotyledons</taxon>
        <taxon>Gunneridae</taxon>
        <taxon>Pentapetalae</taxon>
        <taxon>rosids</taxon>
        <taxon>fabids</taxon>
        <taxon>Fagales</taxon>
        <taxon>Fagaceae</taxon>
        <taxon>Quercus</taxon>
    </lineage>
</organism>
<dbReference type="SUPFAM" id="SSF54403">
    <property type="entry name" value="Cystatin/monellin"/>
    <property type="match status" value="1"/>
</dbReference>
<dbReference type="Pfam" id="PF16845">
    <property type="entry name" value="SQAPI"/>
    <property type="match status" value="1"/>
</dbReference>